<accession>A0A6A4GK77</accession>
<evidence type="ECO:0000313" key="1">
    <source>
        <dbReference type="EMBL" id="KAE9385938.1"/>
    </source>
</evidence>
<sequence length="474" mass="53437">MMAAWKKLGLKEPICLVNKANAKLLQKVIDPGANFDKLLEVQQQAFVDLAKEGVKAMDLAGALFNNKDDKKGQGDIHVDYFKQHLGKNHPHFPQTNNTRFGSHEDIPYSKNNPTQTNIEVNLDPALNNMATVTELCAMTLYTNVISQPYLCVVRGEGVNALDLGLLHSEVKSHIQKILDDPDLLFREDILHEMASLDRKEWEDKDAMKAVQELAPNLPHLQDISLTFFRGSLATWTHFSSEFAPGGLIDEATPAEKWLAWMPATNDVNKGILGYYRVTMHGKPMLTLHQFNAQAMYQWNDTLSLHKQSREVNSSGLEAKHREAQVTFCCCVAEMNMKKAEDKQHRAVELQEKLKNILMILDISEIDAKPWADIDKKGSGRWTAHLYNLQLDALCFWSVPLPKKKDLTCIPQKQDALIAGFGLYLERLEELGVQRSRATIRMSLDGLVSTAKGKDVWNHDDNGDLWSETGALPLE</sequence>
<reference evidence="1" key="1">
    <citation type="journal article" date="2019" name="Environ. Microbiol.">
        <title>Fungal ecological strategies reflected in gene transcription - a case study of two litter decomposers.</title>
        <authorList>
            <person name="Barbi F."/>
            <person name="Kohler A."/>
            <person name="Barry K."/>
            <person name="Baskaran P."/>
            <person name="Daum C."/>
            <person name="Fauchery L."/>
            <person name="Ihrmark K."/>
            <person name="Kuo A."/>
            <person name="LaButti K."/>
            <person name="Lipzen A."/>
            <person name="Morin E."/>
            <person name="Grigoriev I.V."/>
            <person name="Henrissat B."/>
            <person name="Lindahl B."/>
            <person name="Martin F."/>
        </authorList>
    </citation>
    <scope>NUCLEOTIDE SEQUENCE</scope>
    <source>
        <strain evidence="1">JB14</strain>
    </source>
</reference>
<dbReference type="Proteomes" id="UP000799118">
    <property type="component" value="Unassembled WGS sequence"/>
</dbReference>
<protein>
    <submittedName>
        <fullName evidence="1">Uncharacterized protein</fullName>
    </submittedName>
</protein>
<gene>
    <name evidence="1" type="ORF">BT96DRAFT_949484</name>
</gene>
<organism evidence="1 2">
    <name type="scientific">Gymnopus androsaceus JB14</name>
    <dbReference type="NCBI Taxonomy" id="1447944"/>
    <lineage>
        <taxon>Eukaryota</taxon>
        <taxon>Fungi</taxon>
        <taxon>Dikarya</taxon>
        <taxon>Basidiomycota</taxon>
        <taxon>Agaricomycotina</taxon>
        <taxon>Agaricomycetes</taxon>
        <taxon>Agaricomycetidae</taxon>
        <taxon>Agaricales</taxon>
        <taxon>Marasmiineae</taxon>
        <taxon>Omphalotaceae</taxon>
        <taxon>Gymnopus</taxon>
    </lineage>
</organism>
<dbReference type="AlphaFoldDB" id="A0A6A4GK77"/>
<dbReference type="EMBL" id="ML769929">
    <property type="protein sequence ID" value="KAE9385938.1"/>
    <property type="molecule type" value="Genomic_DNA"/>
</dbReference>
<name>A0A6A4GK77_9AGAR</name>
<evidence type="ECO:0000313" key="2">
    <source>
        <dbReference type="Proteomes" id="UP000799118"/>
    </source>
</evidence>
<proteinExistence type="predicted"/>
<dbReference type="OrthoDB" id="3052721at2759"/>
<keyword evidence="2" id="KW-1185">Reference proteome</keyword>